<protein>
    <recommendedName>
        <fullName evidence="6">DAPG hydrolase PhiG domain-containing protein</fullName>
    </recommendedName>
</protein>
<proteinExistence type="inferred from homology"/>
<evidence type="ECO:0000256" key="4">
    <source>
        <dbReference type="ARBA" id="ARBA00022833"/>
    </source>
</evidence>
<evidence type="ECO:0000313" key="8">
    <source>
        <dbReference type="Proteomes" id="UP000253410"/>
    </source>
</evidence>
<gene>
    <name evidence="7" type="ORF">DF182_23235</name>
</gene>
<name>A0A365XUQ3_9BACT</name>
<evidence type="ECO:0000313" key="7">
    <source>
        <dbReference type="EMBL" id="RBL89434.1"/>
    </source>
</evidence>
<keyword evidence="4" id="KW-0862">Zinc</keyword>
<keyword evidence="3" id="KW-0378">Hydrolase</keyword>
<dbReference type="Proteomes" id="UP000253410">
    <property type="component" value="Unassembled WGS sequence"/>
</dbReference>
<evidence type="ECO:0000259" key="6">
    <source>
        <dbReference type="Pfam" id="PF18089"/>
    </source>
</evidence>
<accession>A0A365XUQ3</accession>
<keyword evidence="2" id="KW-0479">Metal-binding</keyword>
<evidence type="ECO:0000256" key="3">
    <source>
        <dbReference type="ARBA" id="ARBA00022801"/>
    </source>
</evidence>
<comment type="similarity">
    <text evidence="5">Belongs to the DAPG/phloretin hydrolase family.</text>
</comment>
<keyword evidence="8" id="KW-1185">Reference proteome</keyword>
<dbReference type="EMBL" id="QFFJ01000002">
    <property type="protein sequence ID" value="RBL89434.1"/>
    <property type="molecule type" value="Genomic_DNA"/>
</dbReference>
<evidence type="ECO:0000256" key="2">
    <source>
        <dbReference type="ARBA" id="ARBA00022723"/>
    </source>
</evidence>
<dbReference type="InterPro" id="IPR041526">
    <property type="entry name" value="DAPG_hydrolase"/>
</dbReference>
<organism evidence="7 8">
    <name type="scientific">Chitinophaga flava</name>
    <dbReference type="NCBI Taxonomy" id="2259036"/>
    <lineage>
        <taxon>Bacteria</taxon>
        <taxon>Pseudomonadati</taxon>
        <taxon>Bacteroidota</taxon>
        <taxon>Chitinophagia</taxon>
        <taxon>Chitinophagales</taxon>
        <taxon>Chitinophagaceae</taxon>
        <taxon>Chitinophaga</taxon>
    </lineage>
</organism>
<feature type="domain" description="DAPG hydrolase PhiG" evidence="6">
    <location>
        <begin position="2"/>
        <end position="205"/>
    </location>
</feature>
<evidence type="ECO:0000256" key="5">
    <source>
        <dbReference type="ARBA" id="ARBA00023459"/>
    </source>
</evidence>
<dbReference type="GO" id="GO:0046872">
    <property type="term" value="F:metal ion binding"/>
    <property type="evidence" value="ECO:0007669"/>
    <property type="project" value="UniProtKB-KW"/>
</dbReference>
<comment type="caution">
    <text evidence="7">The sequence shown here is derived from an EMBL/GenBank/DDBJ whole genome shotgun (WGS) entry which is preliminary data.</text>
</comment>
<dbReference type="OrthoDB" id="2052122at2"/>
<sequence length="224" mass="25795">MRIEEANDLLKPGYLPFEAGWKRYDDGLLVVAARSSLANITGEMVEWWFTYVQNTEQYTIWHKDDHVFSDWIGERGTGKYIGGTHIAHERLGGDEIHKLKINFLDPANILDVSKFEELGVTAVHARLGIDGMPGYAAKMVHFIRDTDYGCEMRSRFWLGYFEGNDLENNLETRLTIYPDELGEGLCKHCHEEMSNFNIFLPELYEKETGKKAKKNTLNDLLKNV</sequence>
<comment type="cofactor">
    <cofactor evidence="1">
        <name>Zn(2+)</name>
        <dbReference type="ChEBI" id="CHEBI:29105"/>
    </cofactor>
</comment>
<dbReference type="GO" id="GO:0016787">
    <property type="term" value="F:hydrolase activity"/>
    <property type="evidence" value="ECO:0007669"/>
    <property type="project" value="UniProtKB-KW"/>
</dbReference>
<reference evidence="7 8" key="1">
    <citation type="submission" date="2018-05" db="EMBL/GenBank/DDBJ databases">
        <title>Chitinophaga sp. K3CV102501T nov., isolated from isolated from a monsoon evergreen broad-leaved forest soil.</title>
        <authorList>
            <person name="Lv Y."/>
        </authorList>
    </citation>
    <scope>NUCLEOTIDE SEQUENCE [LARGE SCALE GENOMIC DNA]</scope>
    <source>
        <strain evidence="7 8">GDMCC 1.1325</strain>
    </source>
</reference>
<evidence type="ECO:0000256" key="1">
    <source>
        <dbReference type="ARBA" id="ARBA00001947"/>
    </source>
</evidence>
<dbReference type="RefSeq" id="WP_113618179.1">
    <property type="nucleotide sequence ID" value="NZ_QFFJ01000002.1"/>
</dbReference>
<dbReference type="AlphaFoldDB" id="A0A365XUQ3"/>
<dbReference type="Pfam" id="PF18089">
    <property type="entry name" value="DAPG_hydrolase"/>
    <property type="match status" value="1"/>
</dbReference>